<sequence length="111" mass="12642">MVIAVIEQQSNTDIIPIPNTVKEAELVIVPILVSALAFGFREVVVARLKRRSVQQAAFIEMQKAEQKEKSDRIEYLEKQNQMLLNEILDLRKILQMSGPLSLSMYDPSKKS</sequence>
<reference evidence="3 4" key="1">
    <citation type="submission" date="2024-09" db="EMBL/GenBank/DDBJ databases">
        <title>Floridaenema gen nov. (Aerosakkonemataceae, Aerosakkonematales ord. nov., Cyanobacteria) from benthic tropical and subtropical fresh waters, with the description of four new species.</title>
        <authorList>
            <person name="Moretto J.A."/>
            <person name="Berthold D.E."/>
            <person name="Lefler F.W."/>
            <person name="Huang I.-S."/>
            <person name="Laughinghouse H. IV."/>
        </authorList>
    </citation>
    <scope>NUCLEOTIDE SEQUENCE [LARGE SCALE GENOMIC DNA]</scope>
    <source>
        <strain evidence="3 4">BLCC-F50</strain>
    </source>
</reference>
<gene>
    <name evidence="3" type="ORF">ACE1CI_03225</name>
</gene>
<keyword evidence="2" id="KW-0472">Membrane</keyword>
<keyword evidence="2" id="KW-0812">Transmembrane</keyword>
<keyword evidence="2" id="KW-1133">Transmembrane helix</keyword>
<dbReference type="Proteomes" id="UP001576784">
    <property type="component" value="Unassembled WGS sequence"/>
</dbReference>
<evidence type="ECO:0000313" key="3">
    <source>
        <dbReference type="EMBL" id="MFB2891938.1"/>
    </source>
</evidence>
<dbReference type="EMBL" id="JBHFNR010000019">
    <property type="protein sequence ID" value="MFB2891938.1"/>
    <property type="molecule type" value="Genomic_DNA"/>
</dbReference>
<proteinExistence type="predicted"/>
<feature type="coiled-coil region" evidence="1">
    <location>
        <begin position="59"/>
        <end position="93"/>
    </location>
</feature>
<keyword evidence="1" id="KW-0175">Coiled coil</keyword>
<evidence type="ECO:0000256" key="1">
    <source>
        <dbReference type="SAM" id="Coils"/>
    </source>
</evidence>
<keyword evidence="4" id="KW-1185">Reference proteome</keyword>
<evidence type="ECO:0000256" key="2">
    <source>
        <dbReference type="SAM" id="Phobius"/>
    </source>
</evidence>
<name>A0ABV4XJQ2_9CYAN</name>
<comment type="caution">
    <text evidence="3">The sequence shown here is derived from an EMBL/GenBank/DDBJ whole genome shotgun (WGS) entry which is preliminary data.</text>
</comment>
<dbReference type="RefSeq" id="WP_413261615.1">
    <property type="nucleotide sequence ID" value="NZ_JBHFNR010000019.1"/>
</dbReference>
<feature type="transmembrane region" description="Helical" evidence="2">
    <location>
        <begin position="26"/>
        <end position="44"/>
    </location>
</feature>
<protein>
    <submittedName>
        <fullName evidence="3">Uncharacterized protein</fullName>
    </submittedName>
</protein>
<evidence type="ECO:0000313" key="4">
    <source>
        <dbReference type="Proteomes" id="UP001576784"/>
    </source>
</evidence>
<organism evidence="3 4">
    <name type="scientific">Floridaenema flaviceps BLCC-F50</name>
    <dbReference type="NCBI Taxonomy" id="3153642"/>
    <lineage>
        <taxon>Bacteria</taxon>
        <taxon>Bacillati</taxon>
        <taxon>Cyanobacteriota</taxon>
        <taxon>Cyanophyceae</taxon>
        <taxon>Oscillatoriophycideae</taxon>
        <taxon>Aerosakkonematales</taxon>
        <taxon>Aerosakkonemataceae</taxon>
        <taxon>Floridanema</taxon>
        <taxon>Floridanema flaviceps</taxon>
    </lineage>
</organism>
<accession>A0ABV4XJQ2</accession>